<dbReference type="Pfam" id="PF07653">
    <property type="entry name" value="SH3_2"/>
    <property type="match status" value="1"/>
</dbReference>
<evidence type="ECO:0000256" key="2">
    <source>
        <dbReference type="PROSITE-ProRule" id="PRU00192"/>
    </source>
</evidence>
<dbReference type="OrthoDB" id="4680325at2759"/>
<dbReference type="PANTHER" id="PTHR12287">
    <property type="entry name" value="EPIDERMAL GROWTH FACTOR RECEPTOR KINASE SUBSTRATE EPS8-RELATED PROTEIN"/>
    <property type="match status" value="1"/>
</dbReference>
<dbReference type="InterPro" id="IPR039801">
    <property type="entry name" value="EPS8-like"/>
</dbReference>
<evidence type="ECO:0000256" key="1">
    <source>
        <dbReference type="ARBA" id="ARBA00022443"/>
    </source>
</evidence>
<dbReference type="PANTHER" id="PTHR12287:SF23">
    <property type="entry name" value="AROUSER, ISOFORM A-RELATED"/>
    <property type="match status" value="1"/>
</dbReference>
<organism evidence="5 6">
    <name type="scientific">Didymodactylos carnosus</name>
    <dbReference type="NCBI Taxonomy" id="1234261"/>
    <lineage>
        <taxon>Eukaryota</taxon>
        <taxon>Metazoa</taxon>
        <taxon>Spiralia</taxon>
        <taxon>Gnathifera</taxon>
        <taxon>Rotifera</taxon>
        <taxon>Eurotatoria</taxon>
        <taxon>Bdelloidea</taxon>
        <taxon>Philodinida</taxon>
        <taxon>Philodinidae</taxon>
        <taxon>Didymodactylos</taxon>
    </lineage>
</organism>
<evidence type="ECO:0000313" key="6">
    <source>
        <dbReference type="Proteomes" id="UP000681722"/>
    </source>
</evidence>
<accession>A0A8S2ZAT4</accession>
<dbReference type="Proteomes" id="UP000681722">
    <property type="component" value="Unassembled WGS sequence"/>
</dbReference>
<dbReference type="GO" id="GO:0005886">
    <property type="term" value="C:plasma membrane"/>
    <property type="evidence" value="ECO:0007669"/>
    <property type="project" value="TreeGrafter"/>
</dbReference>
<comment type="caution">
    <text evidence="5">The sequence shown here is derived from an EMBL/GenBank/DDBJ whole genome shotgun (WGS) entry which is preliminary data.</text>
</comment>
<name>A0A8S2ZAT4_9BILA</name>
<reference evidence="5" key="1">
    <citation type="submission" date="2021-02" db="EMBL/GenBank/DDBJ databases">
        <authorList>
            <person name="Nowell W R."/>
        </authorList>
    </citation>
    <scope>NUCLEOTIDE SEQUENCE</scope>
</reference>
<dbReference type="InterPro" id="IPR036028">
    <property type="entry name" value="SH3-like_dom_sf"/>
</dbReference>
<sequence length="180" mass="21011">YAVHVQLPDENFLHATIFYYYLQLQQNSSYIRPDVDNSQLLPFPQPLPSPNLSNVNSLSQQQLQGRKFETSTLDQQRNGIQANNNNTNSQLIMMGNYSMELRTEQAWALERKRQGAQIYRVKMDRKGHNSKELTVQRDDLVEVEDNSKKWWRVKNFHQEVGHVPHNLLTPTDGEPRSFVS</sequence>
<dbReference type="GO" id="GO:0035023">
    <property type="term" value="P:regulation of Rho protein signal transduction"/>
    <property type="evidence" value="ECO:0007669"/>
    <property type="project" value="TreeGrafter"/>
</dbReference>
<evidence type="ECO:0000313" key="5">
    <source>
        <dbReference type="EMBL" id="CAF4614826.1"/>
    </source>
</evidence>
<dbReference type="Gene3D" id="2.30.30.40">
    <property type="entry name" value="SH3 Domains"/>
    <property type="match status" value="1"/>
</dbReference>
<evidence type="ECO:0000259" key="4">
    <source>
        <dbReference type="PROSITE" id="PS50002"/>
    </source>
</evidence>
<feature type="domain" description="SH3" evidence="4">
    <location>
        <begin position="114"/>
        <end position="173"/>
    </location>
</feature>
<proteinExistence type="predicted"/>
<feature type="region of interest" description="Disordered" evidence="3">
    <location>
        <begin position="44"/>
        <end position="66"/>
    </location>
</feature>
<dbReference type="EMBL" id="CAJOBC010131625">
    <property type="protein sequence ID" value="CAF4614826.1"/>
    <property type="molecule type" value="Genomic_DNA"/>
</dbReference>
<gene>
    <name evidence="5" type="ORF">SRO942_LOCUS49323</name>
</gene>
<keyword evidence="1 2" id="KW-0728">SH3 domain</keyword>
<feature type="non-terminal residue" evidence="5">
    <location>
        <position position="1"/>
    </location>
</feature>
<dbReference type="GO" id="GO:0003779">
    <property type="term" value="F:actin binding"/>
    <property type="evidence" value="ECO:0007669"/>
    <property type="project" value="TreeGrafter"/>
</dbReference>
<dbReference type="InterPro" id="IPR001452">
    <property type="entry name" value="SH3_domain"/>
</dbReference>
<dbReference type="AlphaFoldDB" id="A0A8S2ZAT4"/>
<dbReference type="SMART" id="SM00326">
    <property type="entry name" value="SH3"/>
    <property type="match status" value="1"/>
</dbReference>
<feature type="compositionally biased region" description="Low complexity" evidence="3">
    <location>
        <begin position="50"/>
        <end position="64"/>
    </location>
</feature>
<dbReference type="GO" id="GO:0007266">
    <property type="term" value="P:Rho protein signal transduction"/>
    <property type="evidence" value="ECO:0007669"/>
    <property type="project" value="TreeGrafter"/>
</dbReference>
<protein>
    <recommendedName>
        <fullName evidence="4">SH3 domain-containing protein</fullName>
    </recommendedName>
</protein>
<dbReference type="SUPFAM" id="SSF50044">
    <property type="entry name" value="SH3-domain"/>
    <property type="match status" value="1"/>
</dbReference>
<evidence type="ECO:0000256" key="3">
    <source>
        <dbReference type="SAM" id="MobiDB-lite"/>
    </source>
</evidence>
<dbReference type="PROSITE" id="PS50002">
    <property type="entry name" value="SH3"/>
    <property type="match status" value="1"/>
</dbReference>